<dbReference type="PANTHER" id="PTHR40252">
    <property type="entry name" value="BLR0328 PROTEIN"/>
    <property type="match status" value="1"/>
</dbReference>
<evidence type="ECO:0000313" key="4">
    <source>
        <dbReference type="Proteomes" id="UP000323930"/>
    </source>
</evidence>
<reference evidence="3 4" key="1">
    <citation type="submission" date="2019-08" db="EMBL/GenBank/DDBJ databases">
        <title>Seonamhaeicola sediminis sp. nov., isolated from marine sediment.</title>
        <authorList>
            <person name="Cao W.R."/>
        </authorList>
    </citation>
    <scope>NUCLEOTIDE SEQUENCE [LARGE SCALE GENOMIC DNA]</scope>
    <source>
        <strain evidence="3 4">B011</strain>
    </source>
</reference>
<keyword evidence="4" id="KW-1185">Reference proteome</keyword>
<dbReference type="InterPro" id="IPR013702">
    <property type="entry name" value="FIST_domain_N"/>
</dbReference>
<gene>
    <name evidence="3" type="ORF">FUA24_08945</name>
</gene>
<evidence type="ECO:0000313" key="3">
    <source>
        <dbReference type="EMBL" id="TYA78474.1"/>
    </source>
</evidence>
<dbReference type="SMART" id="SM01204">
    <property type="entry name" value="FIST_C"/>
    <property type="match status" value="1"/>
</dbReference>
<protein>
    <submittedName>
        <fullName evidence="3">Histidine kinase</fullName>
    </submittedName>
</protein>
<dbReference type="Pfam" id="PF08495">
    <property type="entry name" value="FIST"/>
    <property type="match status" value="1"/>
</dbReference>
<dbReference type="EMBL" id="VSDQ01000577">
    <property type="protein sequence ID" value="TYA78474.1"/>
    <property type="molecule type" value="Genomic_DNA"/>
</dbReference>
<dbReference type="GO" id="GO:0016301">
    <property type="term" value="F:kinase activity"/>
    <property type="evidence" value="ECO:0007669"/>
    <property type="project" value="UniProtKB-KW"/>
</dbReference>
<keyword evidence="3" id="KW-0808">Transferase</keyword>
<dbReference type="OrthoDB" id="9770435at2"/>
<dbReference type="SMART" id="SM00897">
    <property type="entry name" value="FIST"/>
    <property type="match status" value="1"/>
</dbReference>
<dbReference type="Proteomes" id="UP000323930">
    <property type="component" value="Unassembled WGS sequence"/>
</dbReference>
<accession>A0A5D0I499</accession>
<proteinExistence type="predicted"/>
<feature type="domain" description="FIST C-domain" evidence="2">
    <location>
        <begin position="219"/>
        <end position="358"/>
    </location>
</feature>
<feature type="domain" description="FIST" evidence="1">
    <location>
        <begin position="25"/>
        <end position="218"/>
    </location>
</feature>
<dbReference type="Pfam" id="PF10442">
    <property type="entry name" value="FIST_C"/>
    <property type="match status" value="1"/>
</dbReference>
<sequence length="378" mass="42183">MKIVQLRKYKGQDWQSLNTFQKLNNPLVLVFGNRFELEEPKIYKGIKNMFPKGHIVFGSTGGNVTSNSIDEDALTLTAIEFEKSTFEVRTINLNDTELNSYNAGVELVNKFPKDKLKYIFVLSDGSFVNGSELTKGMNFAAENHVLITGGLCADDNRFERTIVSYNENPKDGEIVAIGFYGDTLEVSSSTEAGWNSFGAERTVTKSIGNIVYELDKKPALDLYKVYLGDKSNMLPASAMYYPLGIKPEDGDDQTTIRSVLNVNHDYNAMIFAGEVPMNSKVQFMMTNPRDLLNASNQTAKQAVQRMINKPQLALFISSVGRKLLLDQRTVEEIEEAKNVVGGNVVFSGFYSYGEIAPYEDENMCQLHNQSVALTLISE</sequence>
<name>A0A5D0I499_9FLAO</name>
<dbReference type="PANTHER" id="PTHR40252:SF2">
    <property type="entry name" value="BLR0328 PROTEIN"/>
    <property type="match status" value="1"/>
</dbReference>
<evidence type="ECO:0000259" key="1">
    <source>
        <dbReference type="SMART" id="SM00897"/>
    </source>
</evidence>
<keyword evidence="3" id="KW-0418">Kinase</keyword>
<organism evidence="3 4">
    <name type="scientific">Seonamhaeicola marinus</name>
    <dbReference type="NCBI Taxonomy" id="1912246"/>
    <lineage>
        <taxon>Bacteria</taxon>
        <taxon>Pseudomonadati</taxon>
        <taxon>Bacteroidota</taxon>
        <taxon>Flavobacteriia</taxon>
        <taxon>Flavobacteriales</taxon>
        <taxon>Flavobacteriaceae</taxon>
    </lineage>
</organism>
<dbReference type="AlphaFoldDB" id="A0A5D0I499"/>
<comment type="caution">
    <text evidence="3">The sequence shown here is derived from an EMBL/GenBank/DDBJ whole genome shotgun (WGS) entry which is preliminary data.</text>
</comment>
<dbReference type="InterPro" id="IPR019494">
    <property type="entry name" value="FIST_C"/>
</dbReference>
<evidence type="ECO:0000259" key="2">
    <source>
        <dbReference type="SMART" id="SM01204"/>
    </source>
</evidence>
<dbReference type="RefSeq" id="WP_148541507.1">
    <property type="nucleotide sequence ID" value="NZ_VSDQ01000577.1"/>
</dbReference>